<evidence type="ECO:0000313" key="1">
    <source>
        <dbReference type="EMBL" id="KAK8971109.1"/>
    </source>
</evidence>
<gene>
    <name evidence="1" type="ORF">KSP40_PGU010659</name>
</gene>
<protein>
    <submittedName>
        <fullName evidence="1">Uncharacterized protein</fullName>
    </submittedName>
</protein>
<dbReference type="PANTHER" id="PTHR33427">
    <property type="entry name" value="HNH ENDONUCLEASE"/>
    <property type="match status" value="1"/>
</dbReference>
<name>A0ABR2N4Q9_9ASPA</name>
<proteinExistence type="predicted"/>
<sequence>MSPLAHGPPLAFIPYDFRSQEASRAMELSQMFPIIDPDARPSSNPKSYAYLLWEKFDHLGNAGFHPELFRVDVFGNILYRQADSASPLAWPIDHWFPCSRGGRTLLKNLRILQWQVCRKKKRKLDLIISWWDLQLRISVNQFLTMFASRNSNFRGRAFSFLFQDYGEDKDIPLPSKTEVCGCQKETRTGSGGNCIQEK</sequence>
<comment type="caution">
    <text evidence="1">The sequence shown here is derived from an EMBL/GenBank/DDBJ whole genome shotgun (WGS) entry which is preliminary data.</text>
</comment>
<dbReference type="EMBL" id="JBBWWR010000001">
    <property type="protein sequence ID" value="KAK8971109.1"/>
    <property type="molecule type" value="Genomic_DNA"/>
</dbReference>
<reference evidence="1 2" key="1">
    <citation type="journal article" date="2022" name="Nat. Plants">
        <title>Genomes of leafy and leafless Platanthera orchids illuminate the evolution of mycoheterotrophy.</title>
        <authorList>
            <person name="Li M.H."/>
            <person name="Liu K.W."/>
            <person name="Li Z."/>
            <person name="Lu H.C."/>
            <person name="Ye Q.L."/>
            <person name="Zhang D."/>
            <person name="Wang J.Y."/>
            <person name="Li Y.F."/>
            <person name="Zhong Z.M."/>
            <person name="Liu X."/>
            <person name="Yu X."/>
            <person name="Liu D.K."/>
            <person name="Tu X.D."/>
            <person name="Liu B."/>
            <person name="Hao Y."/>
            <person name="Liao X.Y."/>
            <person name="Jiang Y.T."/>
            <person name="Sun W.H."/>
            <person name="Chen J."/>
            <person name="Chen Y.Q."/>
            <person name="Ai Y."/>
            <person name="Zhai J.W."/>
            <person name="Wu S.S."/>
            <person name="Zhou Z."/>
            <person name="Hsiao Y.Y."/>
            <person name="Wu W.L."/>
            <person name="Chen Y.Y."/>
            <person name="Lin Y.F."/>
            <person name="Hsu J.L."/>
            <person name="Li C.Y."/>
            <person name="Wang Z.W."/>
            <person name="Zhao X."/>
            <person name="Zhong W.Y."/>
            <person name="Ma X.K."/>
            <person name="Ma L."/>
            <person name="Huang J."/>
            <person name="Chen G.Z."/>
            <person name="Huang M.Z."/>
            <person name="Huang L."/>
            <person name="Peng D.H."/>
            <person name="Luo Y.B."/>
            <person name="Zou S.Q."/>
            <person name="Chen S.P."/>
            <person name="Lan S."/>
            <person name="Tsai W.C."/>
            <person name="Van de Peer Y."/>
            <person name="Liu Z.J."/>
        </authorList>
    </citation>
    <scope>NUCLEOTIDE SEQUENCE [LARGE SCALE GENOMIC DNA]</scope>
    <source>
        <strain evidence="1">Lor288</strain>
    </source>
</reference>
<organism evidence="1 2">
    <name type="scientific">Platanthera guangdongensis</name>
    <dbReference type="NCBI Taxonomy" id="2320717"/>
    <lineage>
        <taxon>Eukaryota</taxon>
        <taxon>Viridiplantae</taxon>
        <taxon>Streptophyta</taxon>
        <taxon>Embryophyta</taxon>
        <taxon>Tracheophyta</taxon>
        <taxon>Spermatophyta</taxon>
        <taxon>Magnoliopsida</taxon>
        <taxon>Liliopsida</taxon>
        <taxon>Asparagales</taxon>
        <taxon>Orchidaceae</taxon>
        <taxon>Orchidoideae</taxon>
        <taxon>Orchideae</taxon>
        <taxon>Orchidinae</taxon>
        <taxon>Platanthera</taxon>
    </lineage>
</organism>
<dbReference type="Proteomes" id="UP001412067">
    <property type="component" value="Unassembled WGS sequence"/>
</dbReference>
<keyword evidence="2" id="KW-1185">Reference proteome</keyword>
<evidence type="ECO:0000313" key="2">
    <source>
        <dbReference type="Proteomes" id="UP001412067"/>
    </source>
</evidence>
<accession>A0ABR2N4Q9</accession>
<dbReference type="PANTHER" id="PTHR33427:SF2">
    <property type="entry name" value="TRICHOHYALIN"/>
    <property type="match status" value="1"/>
</dbReference>